<evidence type="ECO:0000313" key="5">
    <source>
        <dbReference type="EMBL" id="KAK8074503.1"/>
    </source>
</evidence>
<feature type="chain" id="PRO_5045122503" evidence="3">
    <location>
        <begin position="35"/>
        <end position="447"/>
    </location>
</feature>
<comment type="caution">
    <text evidence="5">The sequence shown here is derived from an EMBL/GenBank/DDBJ whole genome shotgun (WGS) entry which is preliminary data.</text>
</comment>
<dbReference type="InterPro" id="IPR036378">
    <property type="entry name" value="FAS1_dom_sf"/>
</dbReference>
<evidence type="ECO:0000259" key="4">
    <source>
        <dbReference type="PROSITE" id="PS50213"/>
    </source>
</evidence>
<feature type="compositionally biased region" description="Low complexity" evidence="1">
    <location>
        <begin position="401"/>
        <end position="412"/>
    </location>
</feature>
<feature type="region of interest" description="Disordered" evidence="1">
    <location>
        <begin position="386"/>
        <end position="412"/>
    </location>
</feature>
<dbReference type="GeneID" id="92046541"/>
<dbReference type="SUPFAM" id="SSF82153">
    <property type="entry name" value="FAS1 domain"/>
    <property type="match status" value="2"/>
</dbReference>
<evidence type="ECO:0000256" key="2">
    <source>
        <dbReference type="SAM" id="Phobius"/>
    </source>
</evidence>
<feature type="domain" description="FAS1" evidence="4">
    <location>
        <begin position="182"/>
        <end position="321"/>
    </location>
</feature>
<dbReference type="PANTHER" id="PTHR10900:SF77">
    <property type="entry name" value="FI19380P1"/>
    <property type="match status" value="1"/>
</dbReference>
<dbReference type="InterPro" id="IPR050904">
    <property type="entry name" value="Adhesion/Biosynth-related"/>
</dbReference>
<organism evidence="5 6">
    <name type="scientific">Apiospora hydei</name>
    <dbReference type="NCBI Taxonomy" id="1337664"/>
    <lineage>
        <taxon>Eukaryota</taxon>
        <taxon>Fungi</taxon>
        <taxon>Dikarya</taxon>
        <taxon>Ascomycota</taxon>
        <taxon>Pezizomycotina</taxon>
        <taxon>Sordariomycetes</taxon>
        <taxon>Xylariomycetidae</taxon>
        <taxon>Amphisphaeriales</taxon>
        <taxon>Apiosporaceae</taxon>
        <taxon>Apiospora</taxon>
    </lineage>
</organism>
<dbReference type="RefSeq" id="XP_066665443.1">
    <property type="nucleotide sequence ID" value="XM_066813481.1"/>
</dbReference>
<keyword evidence="2" id="KW-1133">Transmembrane helix</keyword>
<dbReference type="PANTHER" id="PTHR10900">
    <property type="entry name" value="PERIOSTIN-RELATED"/>
    <property type="match status" value="1"/>
</dbReference>
<accession>A0ABR1VTB3</accession>
<feature type="signal peptide" evidence="3">
    <location>
        <begin position="1"/>
        <end position="34"/>
    </location>
</feature>
<protein>
    <submittedName>
        <fullName evidence="5">Fasciclin domain-containing protein</fullName>
    </submittedName>
</protein>
<reference evidence="5 6" key="1">
    <citation type="submission" date="2023-01" db="EMBL/GenBank/DDBJ databases">
        <title>Analysis of 21 Apiospora genomes using comparative genomics revels a genus with tremendous synthesis potential of carbohydrate active enzymes and secondary metabolites.</title>
        <authorList>
            <person name="Sorensen T."/>
        </authorList>
    </citation>
    <scope>NUCLEOTIDE SEQUENCE [LARGE SCALE GENOMIC DNA]</scope>
    <source>
        <strain evidence="5 6">CBS 114990</strain>
    </source>
</reference>
<keyword evidence="2" id="KW-0812">Transmembrane</keyword>
<keyword evidence="2" id="KW-0472">Membrane</keyword>
<name>A0ABR1VTB3_9PEZI</name>
<dbReference type="PROSITE" id="PS50213">
    <property type="entry name" value="FAS1"/>
    <property type="match status" value="2"/>
</dbReference>
<dbReference type="EMBL" id="JAQQWN010000007">
    <property type="protein sequence ID" value="KAK8074503.1"/>
    <property type="molecule type" value="Genomic_DNA"/>
</dbReference>
<evidence type="ECO:0000256" key="1">
    <source>
        <dbReference type="SAM" id="MobiDB-lite"/>
    </source>
</evidence>
<proteinExistence type="predicted"/>
<evidence type="ECO:0000256" key="3">
    <source>
        <dbReference type="SAM" id="SignalP"/>
    </source>
</evidence>
<dbReference type="InterPro" id="IPR000782">
    <property type="entry name" value="FAS1_domain"/>
</dbReference>
<dbReference type="Gene3D" id="2.30.180.10">
    <property type="entry name" value="FAS1 domain"/>
    <property type="match status" value="2"/>
</dbReference>
<keyword evidence="3" id="KW-0732">Signal</keyword>
<dbReference type="Proteomes" id="UP001433268">
    <property type="component" value="Unassembled WGS sequence"/>
</dbReference>
<dbReference type="Pfam" id="PF02469">
    <property type="entry name" value="Fasciclin"/>
    <property type="match status" value="1"/>
</dbReference>
<gene>
    <name evidence="5" type="ORF">PG997_009166</name>
</gene>
<keyword evidence="6" id="KW-1185">Reference proteome</keyword>
<sequence length="447" mass="46248">MNMGGVIEAAASLLRLLGIFALLVCSIFSTGVVGQEGKTPGLGEVLAGQKNLTTFYDLIRLPNLNGVTDPLTSLNGIWNPDDAAVAVPILQYHIVAGQFPADAMQPGAPAFNPTYLTSPRWTNLSSGGQLVRADKQPDGFVALTTGSGSRSSLVPLSADGRLRDLHFTGGIVQAVDNLLIPPTALKETLTAYSDLSFLGALYAAGLYDEFAQCGTNGNCTIFAPSVRAFRAVNSTLAGLSRDDLVKVLRYHIVPGQVLTSNLLLNGTMLPSSTSSPGQQQQQQQQLQVRRAGNYLYLNSAQLVQQDILFANGVVHLLDNVLNPFLSPDAVAAATPNPELGTQPPVFRTGSADAAMATVTEASAIDALPQPFTTALPCTVSCPAPTEAESGANGAGVGARRTSSSTLGLPTSTSKGQAAAARCTGLVHPAAAALAAFGVGVGGYWGVM</sequence>
<feature type="transmembrane region" description="Helical" evidence="2">
    <location>
        <begin position="425"/>
        <end position="446"/>
    </location>
</feature>
<evidence type="ECO:0000313" key="6">
    <source>
        <dbReference type="Proteomes" id="UP001433268"/>
    </source>
</evidence>
<feature type="domain" description="FAS1" evidence="4">
    <location>
        <begin position="39"/>
        <end position="179"/>
    </location>
</feature>
<dbReference type="SMART" id="SM00554">
    <property type="entry name" value="FAS1"/>
    <property type="match status" value="1"/>
</dbReference>